<dbReference type="GeneID" id="20202145"/>
<keyword evidence="1" id="KW-1133">Transmembrane helix</keyword>
<dbReference type="RefSeq" id="XP_009011901.1">
    <property type="nucleotide sequence ID" value="XM_009013653.1"/>
</dbReference>
<accession>T1EZZ5</accession>
<dbReference type="KEGG" id="hro:HELRODRAFT_167936"/>
<gene>
    <name evidence="3" type="primary">20202145</name>
    <name evidence="2" type="ORF">HELRODRAFT_167936</name>
</gene>
<keyword evidence="1" id="KW-0812">Transmembrane</keyword>
<dbReference type="EnsemblMetazoa" id="HelroT167936">
    <property type="protein sequence ID" value="HelroP167936"/>
    <property type="gene ID" value="HelroG167936"/>
</dbReference>
<dbReference type="AlphaFoldDB" id="T1EZZ5"/>
<feature type="transmembrane region" description="Helical" evidence="1">
    <location>
        <begin position="59"/>
        <end position="78"/>
    </location>
</feature>
<protein>
    <submittedName>
        <fullName evidence="2 3">Uncharacterized protein</fullName>
    </submittedName>
</protein>
<reference evidence="2 4" key="2">
    <citation type="journal article" date="2013" name="Nature">
        <title>Insights into bilaterian evolution from three spiralian genomes.</title>
        <authorList>
            <person name="Simakov O."/>
            <person name="Marletaz F."/>
            <person name="Cho S.J."/>
            <person name="Edsinger-Gonzales E."/>
            <person name="Havlak P."/>
            <person name="Hellsten U."/>
            <person name="Kuo D.H."/>
            <person name="Larsson T."/>
            <person name="Lv J."/>
            <person name="Arendt D."/>
            <person name="Savage R."/>
            <person name="Osoegawa K."/>
            <person name="de Jong P."/>
            <person name="Grimwood J."/>
            <person name="Chapman J.A."/>
            <person name="Shapiro H."/>
            <person name="Aerts A."/>
            <person name="Otillar R.P."/>
            <person name="Terry A.Y."/>
            <person name="Boore J.L."/>
            <person name="Grigoriev I.V."/>
            <person name="Lindberg D.R."/>
            <person name="Seaver E.C."/>
            <person name="Weisblat D.A."/>
            <person name="Putnam N.H."/>
            <person name="Rokhsar D.S."/>
        </authorList>
    </citation>
    <scope>NUCLEOTIDE SEQUENCE</scope>
</reference>
<sequence>MESYSLILIIWLSTLIIPFCMMTIKMKTSFSEGTVEKFAVGDQIITAKVFEPVWLATDVAVIVNLVLAILISAMGCSIKCMKSLKYVVRKSMEESYTKSYLMYIGSPVTIWITFAMSKDVKDKHCKCRSTRESKKLSDPLNLLDSILFKEFAHMI</sequence>
<dbReference type="InParanoid" id="T1EZZ5"/>
<proteinExistence type="predicted"/>
<dbReference type="EMBL" id="AMQM01002871">
    <property type="status" value="NOT_ANNOTATED_CDS"/>
    <property type="molecule type" value="Genomic_DNA"/>
</dbReference>
<dbReference type="CTD" id="20202145"/>
<dbReference type="EMBL" id="KB095905">
    <property type="protein sequence ID" value="ESO10087.1"/>
    <property type="molecule type" value="Genomic_DNA"/>
</dbReference>
<reference evidence="3" key="3">
    <citation type="submission" date="2015-06" db="UniProtKB">
        <authorList>
            <consortium name="EnsemblMetazoa"/>
        </authorList>
    </citation>
    <scope>IDENTIFICATION</scope>
</reference>
<evidence type="ECO:0000313" key="2">
    <source>
        <dbReference type="EMBL" id="ESO10087.1"/>
    </source>
</evidence>
<keyword evidence="1" id="KW-0472">Membrane</keyword>
<name>T1EZZ5_HELRO</name>
<feature type="transmembrane region" description="Helical" evidence="1">
    <location>
        <begin position="7"/>
        <end position="24"/>
    </location>
</feature>
<reference evidence="4" key="1">
    <citation type="submission" date="2012-12" db="EMBL/GenBank/DDBJ databases">
        <authorList>
            <person name="Hellsten U."/>
            <person name="Grimwood J."/>
            <person name="Chapman J.A."/>
            <person name="Shapiro H."/>
            <person name="Aerts A."/>
            <person name="Otillar R.P."/>
            <person name="Terry A.Y."/>
            <person name="Boore J.L."/>
            <person name="Simakov O."/>
            <person name="Marletaz F."/>
            <person name="Cho S.-J."/>
            <person name="Edsinger-Gonzales E."/>
            <person name="Havlak P."/>
            <person name="Kuo D.-H."/>
            <person name="Larsson T."/>
            <person name="Lv J."/>
            <person name="Arendt D."/>
            <person name="Savage R."/>
            <person name="Osoegawa K."/>
            <person name="de Jong P."/>
            <person name="Lindberg D.R."/>
            <person name="Seaver E.C."/>
            <person name="Weisblat D.A."/>
            <person name="Putnam N.H."/>
            <person name="Grigoriev I.V."/>
            <person name="Rokhsar D.S."/>
        </authorList>
    </citation>
    <scope>NUCLEOTIDE SEQUENCE</scope>
</reference>
<keyword evidence="4" id="KW-1185">Reference proteome</keyword>
<dbReference type="Proteomes" id="UP000015101">
    <property type="component" value="Unassembled WGS sequence"/>
</dbReference>
<evidence type="ECO:0000313" key="4">
    <source>
        <dbReference type="Proteomes" id="UP000015101"/>
    </source>
</evidence>
<dbReference type="HOGENOM" id="CLU_1697422_0_0_1"/>
<organism evidence="3 4">
    <name type="scientific">Helobdella robusta</name>
    <name type="common">Californian leech</name>
    <dbReference type="NCBI Taxonomy" id="6412"/>
    <lineage>
        <taxon>Eukaryota</taxon>
        <taxon>Metazoa</taxon>
        <taxon>Spiralia</taxon>
        <taxon>Lophotrochozoa</taxon>
        <taxon>Annelida</taxon>
        <taxon>Clitellata</taxon>
        <taxon>Hirudinea</taxon>
        <taxon>Rhynchobdellida</taxon>
        <taxon>Glossiphoniidae</taxon>
        <taxon>Helobdella</taxon>
    </lineage>
</organism>
<evidence type="ECO:0000313" key="3">
    <source>
        <dbReference type="EnsemblMetazoa" id="HelroP167936"/>
    </source>
</evidence>
<evidence type="ECO:0000256" key="1">
    <source>
        <dbReference type="SAM" id="Phobius"/>
    </source>
</evidence>
<feature type="transmembrane region" description="Helical" evidence="1">
    <location>
        <begin position="99"/>
        <end position="117"/>
    </location>
</feature>